<proteinExistence type="predicted"/>
<dbReference type="Proteomes" id="UP000007519">
    <property type="component" value="Chromosome"/>
</dbReference>
<sequence length="678" mass="79845">MSDIKYKTLRSVLDEGLFTIPNYQRGYSWKEKHLEDLWKDINRLYKRIYHKKGDKKKENFYHYTGSLLVTCVDENKYPLIWKEKWWGGMSSLKVYDIVDGQQRLTSILIFLLTLYERGNKSKYVLKNPANGQPLQGEYIGFGLNLFIMNDDEKKFKLSYYSENPLNEYLTKTIFQDIPTTVQASVYAEKLDMAKKFWRTKVDSHIDTEDKFQAYCQLIMNHLKFDFREIDSELNTHMIFETVNSRGKALSNLEKLKNRLLYLCSLKTQVAASSDEKVNSTIKVVNSSWTKIYELLGKHPRLFETDDALLNNHWIATDSFSKEKEPYKKALFDVIFDVDKNFPAELDFPTGGSEMIDKISHYALSLKRAARFWYLIRHPEDAWNDKDREILFPNYSKEIFVRLKRIIDLQNSNFTPFFLANFMAIEEERDLNGLDGALKYLKILEAFTLLIYKVSGRRSFTGRSHFRNLASHYYNCRISMDNLNSKSFKERRVNDIDQHMTKVISDWVIPPNGYLRYNQLKLSLEESFRNESGYESYNKLSHILSRFYYEEKVSGLEKLNLAENGEAVQLYNEQDLHDANWKTANKSIKAHYSLGNYYYLTGDKLKEFRSALSIEDKKNILAEAGYEDIIDCTKEDFAKRGIKIWKYILLNAYADEGQELDIDFAKDDEKLRGLLFLDR</sequence>
<dbReference type="RefSeq" id="WP_015693918.1">
    <property type="nucleotide sequence ID" value="NC_016940.1"/>
</dbReference>
<dbReference type="PANTHER" id="PTHR35149">
    <property type="entry name" value="SLL5132 PROTEIN"/>
    <property type="match status" value="1"/>
</dbReference>
<gene>
    <name evidence="2" type="ordered locus">SGRA_3604</name>
</gene>
<evidence type="ECO:0000313" key="2">
    <source>
        <dbReference type="EMBL" id="AFC26328.1"/>
    </source>
</evidence>
<dbReference type="KEGG" id="sgn:SGRA_3604"/>
<dbReference type="AlphaFoldDB" id="H6L5S8"/>
<evidence type="ECO:0000313" key="3">
    <source>
        <dbReference type="Proteomes" id="UP000007519"/>
    </source>
</evidence>
<organism evidence="2 3">
    <name type="scientific">Saprospira grandis (strain Lewin)</name>
    <dbReference type="NCBI Taxonomy" id="984262"/>
    <lineage>
        <taxon>Bacteria</taxon>
        <taxon>Pseudomonadati</taxon>
        <taxon>Bacteroidota</taxon>
        <taxon>Saprospiria</taxon>
        <taxon>Saprospirales</taxon>
        <taxon>Saprospiraceae</taxon>
        <taxon>Saprospira</taxon>
    </lineage>
</organism>
<dbReference type="eggNOG" id="COG1479">
    <property type="taxonomic scope" value="Bacteria"/>
</dbReference>
<dbReference type="InterPro" id="IPR004919">
    <property type="entry name" value="GmrSD_N"/>
</dbReference>
<dbReference type="Pfam" id="PF03235">
    <property type="entry name" value="GmrSD_N"/>
    <property type="match status" value="1"/>
</dbReference>
<accession>H6L5S8</accession>
<dbReference type="EMBL" id="CP002831">
    <property type="protein sequence ID" value="AFC26328.1"/>
    <property type="molecule type" value="Genomic_DNA"/>
</dbReference>
<feature type="domain" description="GmrSD restriction endonucleases N-terminal" evidence="1">
    <location>
        <begin position="15"/>
        <end position="260"/>
    </location>
</feature>
<protein>
    <recommendedName>
        <fullName evidence="1">GmrSD restriction endonucleases N-terminal domain-containing protein</fullName>
    </recommendedName>
</protein>
<dbReference type="PANTHER" id="PTHR35149:SF1">
    <property type="entry name" value="DUF5655 DOMAIN-CONTAINING PROTEIN"/>
    <property type="match status" value="1"/>
</dbReference>
<dbReference type="OrthoDB" id="9798761at2"/>
<keyword evidence="3" id="KW-1185">Reference proteome</keyword>
<evidence type="ECO:0000259" key="1">
    <source>
        <dbReference type="Pfam" id="PF03235"/>
    </source>
</evidence>
<dbReference type="STRING" id="984262.SGRA_3604"/>
<name>H6L5S8_SAPGL</name>
<reference evidence="2 3" key="1">
    <citation type="journal article" date="2012" name="Stand. Genomic Sci.">
        <title>Complete genome sequencing and analysis of Saprospira grandis str. Lewin, a predatory marine bacterium.</title>
        <authorList>
            <person name="Saw J.H."/>
            <person name="Yuryev A."/>
            <person name="Kanbe M."/>
            <person name="Hou S."/>
            <person name="Young A.G."/>
            <person name="Aizawa S."/>
            <person name="Alam M."/>
        </authorList>
    </citation>
    <scope>NUCLEOTIDE SEQUENCE [LARGE SCALE GENOMIC DNA]</scope>
    <source>
        <strain evidence="2 3">Lewin</strain>
    </source>
</reference>
<dbReference type="HOGENOM" id="CLU_011736_1_2_10"/>